<dbReference type="EMBL" id="AYRZ02000010">
    <property type="protein sequence ID" value="PHT70697.1"/>
    <property type="molecule type" value="Genomic_DNA"/>
</dbReference>
<feature type="domain" description="Rhodanese" evidence="1">
    <location>
        <begin position="157"/>
        <end position="186"/>
    </location>
</feature>
<keyword evidence="3" id="KW-1185">Reference proteome</keyword>
<keyword evidence="2" id="KW-0548">Nucleotidyltransferase</keyword>
<reference evidence="2 3" key="2">
    <citation type="journal article" date="2017" name="Genome Biol.">
        <title>New reference genome sequences of hot pepper reveal the massive evolution of plant disease-resistance genes by retroduplication.</title>
        <authorList>
            <person name="Kim S."/>
            <person name="Park J."/>
            <person name="Yeom S.I."/>
            <person name="Kim Y.M."/>
            <person name="Seo E."/>
            <person name="Kim K.T."/>
            <person name="Kim M.S."/>
            <person name="Lee J.M."/>
            <person name="Cheong K."/>
            <person name="Shin H.S."/>
            <person name="Kim S.B."/>
            <person name="Han K."/>
            <person name="Lee J."/>
            <person name="Park M."/>
            <person name="Lee H.A."/>
            <person name="Lee H.Y."/>
            <person name="Lee Y."/>
            <person name="Oh S."/>
            <person name="Lee J.H."/>
            <person name="Choi E."/>
            <person name="Choi E."/>
            <person name="Lee S.E."/>
            <person name="Jeon J."/>
            <person name="Kim H."/>
            <person name="Choi G."/>
            <person name="Song H."/>
            <person name="Lee J."/>
            <person name="Lee S.C."/>
            <person name="Kwon J.K."/>
            <person name="Lee H.Y."/>
            <person name="Koo N."/>
            <person name="Hong Y."/>
            <person name="Kim R.W."/>
            <person name="Kang W.H."/>
            <person name="Huh J.H."/>
            <person name="Kang B.C."/>
            <person name="Yang T.J."/>
            <person name="Lee Y.H."/>
            <person name="Bennetzen J.L."/>
            <person name="Choi D."/>
        </authorList>
    </citation>
    <scope>NUCLEOTIDE SEQUENCE [LARGE SCALE GENOMIC DNA]</scope>
    <source>
        <strain evidence="3">cv. CM334</strain>
    </source>
</reference>
<dbReference type="AlphaFoldDB" id="A0A2G2YLS3"/>
<dbReference type="GO" id="GO:0032446">
    <property type="term" value="P:protein modification by small protein conjugation"/>
    <property type="evidence" value="ECO:0000318"/>
    <property type="project" value="GO_Central"/>
</dbReference>
<dbReference type="GO" id="GO:0000407">
    <property type="term" value="C:phagophore assembly site"/>
    <property type="evidence" value="ECO:0000318"/>
    <property type="project" value="GO_Central"/>
</dbReference>
<reference evidence="2 3" key="1">
    <citation type="journal article" date="2014" name="Nat. Genet.">
        <title>Genome sequence of the hot pepper provides insights into the evolution of pungency in Capsicum species.</title>
        <authorList>
            <person name="Kim S."/>
            <person name="Park M."/>
            <person name="Yeom S.I."/>
            <person name="Kim Y.M."/>
            <person name="Lee J.M."/>
            <person name="Lee H.A."/>
            <person name="Seo E."/>
            <person name="Choi J."/>
            <person name="Cheong K."/>
            <person name="Kim K.T."/>
            <person name="Jung K."/>
            <person name="Lee G.W."/>
            <person name="Oh S.K."/>
            <person name="Bae C."/>
            <person name="Kim S.B."/>
            <person name="Lee H.Y."/>
            <person name="Kim S.Y."/>
            <person name="Kim M.S."/>
            <person name="Kang B.C."/>
            <person name="Jo Y.D."/>
            <person name="Yang H.B."/>
            <person name="Jeong H.J."/>
            <person name="Kang W.H."/>
            <person name="Kwon J.K."/>
            <person name="Shin C."/>
            <person name="Lim J.Y."/>
            <person name="Park J.H."/>
            <person name="Huh J.H."/>
            <person name="Kim J.S."/>
            <person name="Kim B.D."/>
            <person name="Cohen O."/>
            <person name="Paran I."/>
            <person name="Suh M.C."/>
            <person name="Lee S.B."/>
            <person name="Kim Y.K."/>
            <person name="Shin Y."/>
            <person name="Noh S.J."/>
            <person name="Park J."/>
            <person name="Seo Y.S."/>
            <person name="Kwon S.Y."/>
            <person name="Kim H.A."/>
            <person name="Park J.M."/>
            <person name="Kim H.J."/>
            <person name="Choi S.B."/>
            <person name="Bosland P.W."/>
            <person name="Reeves G."/>
            <person name="Jo S.H."/>
            <person name="Lee B.W."/>
            <person name="Cho H.T."/>
            <person name="Choi H.S."/>
            <person name="Lee M.S."/>
            <person name="Yu Y."/>
            <person name="Do Choi Y."/>
            <person name="Park B.S."/>
            <person name="van Deynze A."/>
            <person name="Ashrafi H."/>
            <person name="Hill T."/>
            <person name="Kim W.T."/>
            <person name="Pai H.S."/>
            <person name="Ahn H.K."/>
            <person name="Yeam I."/>
            <person name="Giovannoni J.J."/>
            <person name="Rose J.K."/>
            <person name="Sorensen I."/>
            <person name="Lee S.J."/>
            <person name="Kim R.W."/>
            <person name="Choi I.Y."/>
            <person name="Choi B.S."/>
            <person name="Lim J.S."/>
            <person name="Lee Y.H."/>
            <person name="Choi D."/>
        </authorList>
    </citation>
    <scope>NUCLEOTIDE SEQUENCE [LARGE SCALE GENOMIC DNA]</scope>
    <source>
        <strain evidence="3">cv. CM334</strain>
    </source>
</reference>
<evidence type="ECO:0000313" key="3">
    <source>
        <dbReference type="Proteomes" id="UP000222542"/>
    </source>
</evidence>
<dbReference type="PROSITE" id="PS50206">
    <property type="entry name" value="RHODANESE_3"/>
    <property type="match status" value="1"/>
</dbReference>
<keyword evidence="2" id="KW-0808">Transferase</keyword>
<evidence type="ECO:0000259" key="1">
    <source>
        <dbReference type="PROSITE" id="PS50206"/>
    </source>
</evidence>
<dbReference type="GO" id="GO:0016779">
    <property type="term" value="F:nucleotidyltransferase activity"/>
    <property type="evidence" value="ECO:0007669"/>
    <property type="project" value="UniProtKB-KW"/>
</dbReference>
<comment type="caution">
    <text evidence="2">The sequence shown here is derived from an EMBL/GenBank/DDBJ whole genome shotgun (WGS) entry which is preliminary data.</text>
</comment>
<accession>A0A2G2YLS3</accession>
<dbReference type="InterPro" id="IPR000594">
    <property type="entry name" value="ThiF_NAD_FAD-bd"/>
</dbReference>
<dbReference type="GO" id="GO:0019779">
    <property type="term" value="F:Atg8 activating enzyme activity"/>
    <property type="evidence" value="ECO:0000318"/>
    <property type="project" value="GO_Central"/>
</dbReference>
<protein>
    <submittedName>
        <fullName evidence="2">Adenylyltransferase and sulfurtransferase MOCS3</fullName>
    </submittedName>
</protein>
<dbReference type="Proteomes" id="UP000222542">
    <property type="component" value="Unassembled WGS sequence"/>
</dbReference>
<dbReference type="GO" id="GO:0005737">
    <property type="term" value="C:cytoplasm"/>
    <property type="evidence" value="ECO:0000318"/>
    <property type="project" value="GO_Central"/>
</dbReference>
<dbReference type="GO" id="GO:0000045">
    <property type="term" value="P:autophagosome assembly"/>
    <property type="evidence" value="ECO:0000318"/>
    <property type="project" value="GO_Central"/>
</dbReference>
<evidence type="ECO:0000313" key="2">
    <source>
        <dbReference type="EMBL" id="PHT70697.1"/>
    </source>
</evidence>
<dbReference type="GO" id="GO:0019778">
    <property type="term" value="F:Atg12 activating enzyme activity"/>
    <property type="evidence" value="ECO:0000318"/>
    <property type="project" value="GO_Central"/>
</dbReference>
<dbReference type="Gramene" id="PHT70697">
    <property type="protein sequence ID" value="PHT70697"/>
    <property type="gene ID" value="T459_25801"/>
</dbReference>
<dbReference type="SUPFAM" id="SSF52821">
    <property type="entry name" value="Rhodanese/Cell cycle control phosphatase"/>
    <property type="match status" value="1"/>
</dbReference>
<gene>
    <name evidence="2" type="ORF">T459_25801</name>
</gene>
<organism evidence="2 3">
    <name type="scientific">Capsicum annuum</name>
    <name type="common">Capsicum pepper</name>
    <dbReference type="NCBI Taxonomy" id="4072"/>
    <lineage>
        <taxon>Eukaryota</taxon>
        <taxon>Viridiplantae</taxon>
        <taxon>Streptophyta</taxon>
        <taxon>Embryophyta</taxon>
        <taxon>Tracheophyta</taxon>
        <taxon>Spermatophyta</taxon>
        <taxon>Magnoliopsida</taxon>
        <taxon>eudicotyledons</taxon>
        <taxon>Gunneridae</taxon>
        <taxon>Pentapetalae</taxon>
        <taxon>asterids</taxon>
        <taxon>lamiids</taxon>
        <taxon>Solanales</taxon>
        <taxon>Solanaceae</taxon>
        <taxon>Solanoideae</taxon>
        <taxon>Capsiceae</taxon>
        <taxon>Capsicum</taxon>
    </lineage>
</organism>
<dbReference type="GO" id="GO:0000423">
    <property type="term" value="P:mitophagy"/>
    <property type="evidence" value="ECO:0000318"/>
    <property type="project" value="GO_Central"/>
</dbReference>
<dbReference type="GO" id="GO:0006995">
    <property type="term" value="P:cellular response to nitrogen starvation"/>
    <property type="evidence" value="ECO:0000318"/>
    <property type="project" value="GO_Central"/>
</dbReference>
<dbReference type="InterPro" id="IPR001763">
    <property type="entry name" value="Rhodanese-like_dom"/>
</dbReference>
<name>A0A2G2YLS3_CAPAN</name>
<dbReference type="InterPro" id="IPR035985">
    <property type="entry name" value="Ubiquitin-activating_enz"/>
</dbReference>
<dbReference type="InterPro" id="IPR036873">
    <property type="entry name" value="Rhodanese-like_dom_sf"/>
</dbReference>
<dbReference type="Gene3D" id="3.40.250.10">
    <property type="entry name" value="Rhodanese-like domain"/>
    <property type="match status" value="1"/>
</dbReference>
<proteinExistence type="predicted"/>
<dbReference type="Gene3D" id="3.40.50.720">
    <property type="entry name" value="NAD(P)-binding Rossmann-like Domain"/>
    <property type="match status" value="1"/>
</dbReference>
<dbReference type="SUPFAM" id="SSF69572">
    <property type="entry name" value="Activating enzymes of the ubiquitin-like proteins"/>
    <property type="match status" value="1"/>
</dbReference>
<dbReference type="GO" id="GO:0034727">
    <property type="term" value="P:piecemeal microautophagy of the nucleus"/>
    <property type="evidence" value="ECO:0000318"/>
    <property type="project" value="GO_Central"/>
</dbReference>
<sequence>MICRGMHYLLTVYNYNGGPCYRFVFPTPPPTNTCQRCAESGVLRVGIVIGCLQALEAIKVARLIGEPPSRRMLLLDVLSDQFRNVKLRGRSLLCEACGDHAVLTRPTFLDFNYDKFNQTPLSTVILFSQLFNRPLNLNLLSSDAQISSIEHSEKVIKREAHVLVDVRPAHVYKIVSLSNSMNIPLSYWKTDCLKYLPSWKKRQRKRRSIVIQVLLCCNI</sequence>
<dbReference type="STRING" id="4072.A0A2G2YLS3"/>
<dbReference type="Pfam" id="PF00899">
    <property type="entry name" value="ThiF"/>
    <property type="match status" value="1"/>
</dbReference>